<feature type="region of interest" description="Disordered" evidence="1">
    <location>
        <begin position="157"/>
        <end position="180"/>
    </location>
</feature>
<evidence type="ECO:0008006" key="3">
    <source>
        <dbReference type="Google" id="ProtNLM"/>
    </source>
</evidence>
<name>A0A3B1CNU2_9ZZZZ</name>
<protein>
    <recommendedName>
        <fullName evidence="3">Lipoprotein</fullName>
    </recommendedName>
</protein>
<sequence>MKTLFKFFPIFLLVLTLTGCIDVQYKMNLKTDGSGTIEEIVYMNSAMIQMLKGFMAMGNDSTQQKEFSLFDEDELRKEAKDLGKGVRYVSGEELKDNGREGYRAVFEFDDVNKIKMNEDVSNKTPSMGEEETPEDDITFKFIKGSPATLMIYMPEDDEGENEVEGQNEAAEGNEVESDSNSIQDEEWTDEMKNMMKDFRISIQIELDGDIVETNATNVDGSNITLLEVSFNKLLEDPEKFKKLKGLDDASYEETKELLKDIPGVKLEMNEEVKVVFE</sequence>
<gene>
    <name evidence="2" type="ORF">MNBD_IGNAVI01-1371</name>
</gene>
<dbReference type="PROSITE" id="PS51257">
    <property type="entry name" value="PROKAR_LIPOPROTEIN"/>
    <property type="match status" value="1"/>
</dbReference>
<evidence type="ECO:0000256" key="1">
    <source>
        <dbReference type="SAM" id="MobiDB-lite"/>
    </source>
</evidence>
<reference evidence="2" key="1">
    <citation type="submission" date="2018-06" db="EMBL/GenBank/DDBJ databases">
        <authorList>
            <person name="Zhirakovskaya E."/>
        </authorList>
    </citation>
    <scope>NUCLEOTIDE SEQUENCE</scope>
</reference>
<dbReference type="EMBL" id="UOGD01000335">
    <property type="protein sequence ID" value="VAX26353.1"/>
    <property type="molecule type" value="Genomic_DNA"/>
</dbReference>
<dbReference type="AlphaFoldDB" id="A0A3B1CNU2"/>
<organism evidence="2">
    <name type="scientific">hydrothermal vent metagenome</name>
    <dbReference type="NCBI Taxonomy" id="652676"/>
    <lineage>
        <taxon>unclassified sequences</taxon>
        <taxon>metagenomes</taxon>
        <taxon>ecological metagenomes</taxon>
    </lineage>
</organism>
<evidence type="ECO:0000313" key="2">
    <source>
        <dbReference type="EMBL" id="VAX26353.1"/>
    </source>
</evidence>
<proteinExistence type="predicted"/>
<accession>A0A3B1CNU2</accession>